<gene>
    <name evidence="5" type="ORF">KEF29_13180</name>
</gene>
<dbReference type="PANTHER" id="PTHR42749">
    <property type="entry name" value="CELL SHAPE-DETERMINING PROTEIN MREB"/>
    <property type="match status" value="1"/>
</dbReference>
<accession>A0A941J190</accession>
<evidence type="ECO:0000256" key="2">
    <source>
        <dbReference type="ARBA" id="ARBA00022490"/>
    </source>
</evidence>
<dbReference type="GO" id="GO:0005737">
    <property type="term" value="C:cytoplasm"/>
    <property type="evidence" value="ECO:0007669"/>
    <property type="project" value="UniProtKB-SubCell"/>
</dbReference>
<dbReference type="Proteomes" id="UP000682308">
    <property type="component" value="Unassembled WGS sequence"/>
</dbReference>
<dbReference type="PANTHER" id="PTHR42749:SF1">
    <property type="entry name" value="CELL SHAPE-DETERMINING PROTEIN MREB"/>
    <property type="match status" value="1"/>
</dbReference>
<dbReference type="Pfam" id="PF06723">
    <property type="entry name" value="MreB_Mbl"/>
    <property type="match status" value="1"/>
</dbReference>
<dbReference type="InterPro" id="IPR056546">
    <property type="entry name" value="MreB_MamK-like"/>
</dbReference>
<protein>
    <submittedName>
        <fullName evidence="5">Rod shape-determining protein</fullName>
    </submittedName>
</protein>
<dbReference type="Gene3D" id="3.30.420.40">
    <property type="match status" value="1"/>
</dbReference>
<dbReference type="InterPro" id="IPR043129">
    <property type="entry name" value="ATPase_NBD"/>
</dbReference>
<dbReference type="SUPFAM" id="SSF53067">
    <property type="entry name" value="Actin-like ATPase domain"/>
    <property type="match status" value="1"/>
</dbReference>
<evidence type="ECO:0000313" key="5">
    <source>
        <dbReference type="EMBL" id="MBR8639947.1"/>
    </source>
</evidence>
<comment type="subcellular location">
    <subcellularLocation>
        <location evidence="1">Cytoplasm</location>
    </subcellularLocation>
</comment>
<dbReference type="EMBL" id="JAGTPG010000002">
    <property type="protein sequence ID" value="MBR8639947.1"/>
    <property type="molecule type" value="Genomic_DNA"/>
</dbReference>
<keyword evidence="3" id="KW-0547">Nucleotide-binding</keyword>
<name>A0A941J190_9ACTN</name>
<proteinExistence type="predicted"/>
<comment type="caution">
    <text evidence="5">The sequence shown here is derived from an EMBL/GenBank/DDBJ whole genome shotgun (WGS) entry which is preliminary data.</text>
</comment>
<dbReference type="GO" id="GO:0005524">
    <property type="term" value="F:ATP binding"/>
    <property type="evidence" value="ECO:0007669"/>
    <property type="project" value="UniProtKB-KW"/>
</dbReference>
<evidence type="ECO:0000256" key="4">
    <source>
        <dbReference type="ARBA" id="ARBA00022840"/>
    </source>
</evidence>
<evidence type="ECO:0000256" key="3">
    <source>
        <dbReference type="ARBA" id="ARBA00022741"/>
    </source>
</evidence>
<keyword evidence="6" id="KW-1185">Reference proteome</keyword>
<evidence type="ECO:0000313" key="6">
    <source>
        <dbReference type="Proteomes" id="UP000682308"/>
    </source>
</evidence>
<dbReference type="AlphaFoldDB" id="A0A941J190"/>
<sequence length="256" mass="27074">MIARARRRPWPARRTCPAIAIDLGSARTRAWTAGRPGILDVPTVTGPEDCAGRPVQRGTIVDPAGTARMLSRLLSDRVPLDAQPLIAFTVPVLSGQRHHTTAVGVLQALRPRTVLALDSVMAITLAAGADPFRPLLVIDLGAHLTEVALLADGEILTARREAMGGIDLEERGPADLADGITAMITAMMRDEPLPQFVDALDRGPLLAGGGALRPDLVCRLSARLHAPMEPVPQPHTAAVRGAAQALRSALHHPLGE</sequence>
<keyword evidence="2" id="KW-0963">Cytoplasm</keyword>
<keyword evidence="4" id="KW-0067">ATP-binding</keyword>
<evidence type="ECO:0000256" key="1">
    <source>
        <dbReference type="ARBA" id="ARBA00004496"/>
    </source>
</evidence>
<reference evidence="5 6" key="1">
    <citation type="submission" date="2021-04" db="EMBL/GenBank/DDBJ databases">
        <title>Characterization of the biosynthetic gene cluster of new lipopeptides with antitumor activity in the genome of the marine Streptomyces PHM034.</title>
        <authorList>
            <person name="Ceniceros A."/>
            <person name="Canedo L."/>
            <person name="Mendez C."/>
            <person name="Olano C."/>
            <person name="Schleissner C."/>
            <person name="Cuevas C."/>
            <person name="De La Calle F."/>
            <person name="Salas J.A."/>
        </authorList>
    </citation>
    <scope>NUCLEOTIDE SEQUENCE [LARGE SCALE GENOMIC DNA]</scope>
    <source>
        <strain evidence="5 6">PHM034</strain>
    </source>
</reference>
<organism evidence="5 6">
    <name type="scientific">Streptomyces tuirus</name>
    <dbReference type="NCBI Taxonomy" id="68278"/>
    <lineage>
        <taxon>Bacteria</taxon>
        <taxon>Bacillati</taxon>
        <taxon>Actinomycetota</taxon>
        <taxon>Actinomycetes</taxon>
        <taxon>Kitasatosporales</taxon>
        <taxon>Streptomycetaceae</taxon>
        <taxon>Streptomyces</taxon>
    </lineage>
</organism>